<sequence length="142" mass="15774">MQDQKPRFHVGDLSSSSILDIRFLVEIVNPVGSGPFTVVQLFLMHRRANSKLRPNFKLNGHRIKHYFGGDIPTEVVPDLQTFPHGPINSGNGSSVGTPNKALRGRHPMLIPNLVFRINEGSDSHFTSASTSQLRFRNSLSKS</sequence>
<evidence type="ECO:0000313" key="2">
    <source>
        <dbReference type="Proteomes" id="UP001151760"/>
    </source>
</evidence>
<evidence type="ECO:0000313" key="1">
    <source>
        <dbReference type="EMBL" id="GJS66757.1"/>
    </source>
</evidence>
<organism evidence="1 2">
    <name type="scientific">Tanacetum coccineum</name>
    <dbReference type="NCBI Taxonomy" id="301880"/>
    <lineage>
        <taxon>Eukaryota</taxon>
        <taxon>Viridiplantae</taxon>
        <taxon>Streptophyta</taxon>
        <taxon>Embryophyta</taxon>
        <taxon>Tracheophyta</taxon>
        <taxon>Spermatophyta</taxon>
        <taxon>Magnoliopsida</taxon>
        <taxon>eudicotyledons</taxon>
        <taxon>Gunneridae</taxon>
        <taxon>Pentapetalae</taxon>
        <taxon>asterids</taxon>
        <taxon>campanulids</taxon>
        <taxon>Asterales</taxon>
        <taxon>Asteraceae</taxon>
        <taxon>Asteroideae</taxon>
        <taxon>Anthemideae</taxon>
        <taxon>Anthemidinae</taxon>
        <taxon>Tanacetum</taxon>
    </lineage>
</organism>
<name>A0ABQ4XNY6_9ASTR</name>
<dbReference type="Proteomes" id="UP001151760">
    <property type="component" value="Unassembled WGS sequence"/>
</dbReference>
<reference evidence="1" key="2">
    <citation type="submission" date="2022-01" db="EMBL/GenBank/DDBJ databases">
        <authorList>
            <person name="Yamashiro T."/>
            <person name="Shiraishi A."/>
            <person name="Satake H."/>
            <person name="Nakayama K."/>
        </authorList>
    </citation>
    <scope>NUCLEOTIDE SEQUENCE</scope>
</reference>
<keyword evidence="2" id="KW-1185">Reference proteome</keyword>
<protein>
    <submittedName>
        <fullName evidence="1">Uncharacterized protein</fullName>
    </submittedName>
</protein>
<comment type="caution">
    <text evidence="1">The sequence shown here is derived from an EMBL/GenBank/DDBJ whole genome shotgun (WGS) entry which is preliminary data.</text>
</comment>
<dbReference type="EMBL" id="BQNB010009672">
    <property type="protein sequence ID" value="GJS66757.1"/>
    <property type="molecule type" value="Genomic_DNA"/>
</dbReference>
<gene>
    <name evidence="1" type="ORF">Tco_0681321</name>
</gene>
<accession>A0ABQ4XNY6</accession>
<reference evidence="1" key="1">
    <citation type="journal article" date="2022" name="Int. J. Mol. Sci.">
        <title>Draft Genome of Tanacetum Coccineum: Genomic Comparison of Closely Related Tanacetum-Family Plants.</title>
        <authorList>
            <person name="Yamashiro T."/>
            <person name="Shiraishi A."/>
            <person name="Nakayama K."/>
            <person name="Satake H."/>
        </authorList>
    </citation>
    <scope>NUCLEOTIDE SEQUENCE</scope>
</reference>
<proteinExistence type="predicted"/>